<comment type="caution">
    <text evidence="6">The sequence shown here is derived from an EMBL/GenBank/DDBJ whole genome shotgun (WGS) entry which is preliminary data.</text>
</comment>
<evidence type="ECO:0000256" key="1">
    <source>
        <dbReference type="ARBA" id="ARBA00004613"/>
    </source>
</evidence>
<evidence type="ECO:0000313" key="6">
    <source>
        <dbReference type="EMBL" id="MBJ6367431.1"/>
    </source>
</evidence>
<reference evidence="6" key="1">
    <citation type="submission" date="2020-12" db="EMBL/GenBank/DDBJ databases">
        <title>Snuella sp. nov., isolated from sediment in Incheon.</title>
        <authorList>
            <person name="Kim W."/>
        </authorList>
    </citation>
    <scope>NUCLEOTIDE SEQUENCE</scope>
    <source>
        <strain evidence="6">CAU 1569</strain>
    </source>
</reference>
<dbReference type="AlphaFoldDB" id="A0A8J7LSQ0"/>
<dbReference type="InterPro" id="IPR013783">
    <property type="entry name" value="Ig-like_fold"/>
</dbReference>
<comment type="subcellular location">
    <subcellularLocation>
        <location evidence="1">Secreted</location>
    </subcellularLocation>
</comment>
<feature type="domain" description="SD-repeat containing protein B" evidence="5">
    <location>
        <begin position="35"/>
        <end position="79"/>
    </location>
</feature>
<dbReference type="PROSITE" id="PS51257">
    <property type="entry name" value="PROKAR_LIPOPROTEIN"/>
    <property type="match status" value="1"/>
</dbReference>
<keyword evidence="3 4" id="KW-0732">Signal</keyword>
<evidence type="ECO:0000256" key="4">
    <source>
        <dbReference type="SAM" id="SignalP"/>
    </source>
</evidence>
<sequence>MKKILILILSLILFVSCSKKNDGSIVGTASAGGGTVLSGITVKLYSENTSFLRDTQTDSEGNFAFTGLESGNYYIGATVTVEGDVWDTGNRPRIVYVSDEIVEEVALTLTQKQ</sequence>
<dbReference type="GO" id="GO:0005576">
    <property type="term" value="C:extracellular region"/>
    <property type="evidence" value="ECO:0007669"/>
    <property type="project" value="UniProtKB-SubCell"/>
</dbReference>
<feature type="signal peptide" evidence="4">
    <location>
        <begin position="1"/>
        <end position="20"/>
    </location>
</feature>
<name>A0A8J7LSQ0_9FLAO</name>
<gene>
    <name evidence="6" type="ORF">JF259_04950</name>
</gene>
<dbReference type="Gene3D" id="2.60.40.10">
    <property type="entry name" value="Immunoglobulins"/>
    <property type="match status" value="1"/>
</dbReference>
<dbReference type="RefSeq" id="WP_199114004.1">
    <property type="nucleotide sequence ID" value="NZ_JAELVQ010000004.1"/>
</dbReference>
<keyword evidence="2" id="KW-0964">Secreted</keyword>
<evidence type="ECO:0000256" key="2">
    <source>
        <dbReference type="ARBA" id="ARBA00022525"/>
    </source>
</evidence>
<dbReference type="Proteomes" id="UP000610931">
    <property type="component" value="Unassembled WGS sequence"/>
</dbReference>
<dbReference type="InterPro" id="IPR033764">
    <property type="entry name" value="Sdr_B"/>
</dbReference>
<feature type="chain" id="PRO_5035224013" description="SD-repeat containing protein B domain-containing protein" evidence="4">
    <location>
        <begin position="21"/>
        <end position="113"/>
    </location>
</feature>
<dbReference type="EMBL" id="JAELVQ010000004">
    <property type="protein sequence ID" value="MBJ6367431.1"/>
    <property type="molecule type" value="Genomic_DNA"/>
</dbReference>
<proteinExistence type="predicted"/>
<dbReference type="Pfam" id="PF17210">
    <property type="entry name" value="SdrD_B"/>
    <property type="match status" value="1"/>
</dbReference>
<accession>A0A8J7LSQ0</accession>
<protein>
    <recommendedName>
        <fullName evidence="5">SD-repeat containing protein B domain-containing protein</fullName>
    </recommendedName>
</protein>
<evidence type="ECO:0000313" key="7">
    <source>
        <dbReference type="Proteomes" id="UP000610931"/>
    </source>
</evidence>
<evidence type="ECO:0000259" key="5">
    <source>
        <dbReference type="Pfam" id="PF17210"/>
    </source>
</evidence>
<organism evidence="6 7">
    <name type="scientific">Snuella sedimenti</name>
    <dbReference type="NCBI Taxonomy" id="2798802"/>
    <lineage>
        <taxon>Bacteria</taxon>
        <taxon>Pseudomonadati</taxon>
        <taxon>Bacteroidota</taxon>
        <taxon>Flavobacteriia</taxon>
        <taxon>Flavobacteriales</taxon>
        <taxon>Flavobacteriaceae</taxon>
        <taxon>Snuella</taxon>
    </lineage>
</organism>
<keyword evidence="7" id="KW-1185">Reference proteome</keyword>
<dbReference type="SUPFAM" id="SSF117074">
    <property type="entry name" value="Hypothetical protein PA1324"/>
    <property type="match status" value="1"/>
</dbReference>
<evidence type="ECO:0000256" key="3">
    <source>
        <dbReference type="ARBA" id="ARBA00022729"/>
    </source>
</evidence>